<dbReference type="AlphaFoldDB" id="K0RD68"/>
<dbReference type="InterPro" id="IPR036514">
    <property type="entry name" value="SGNH_hydro_sf"/>
</dbReference>
<dbReference type="OrthoDB" id="505607at2759"/>
<organism evidence="3 4">
    <name type="scientific">Thalassiosira oceanica</name>
    <name type="common">Marine diatom</name>
    <dbReference type="NCBI Taxonomy" id="159749"/>
    <lineage>
        <taxon>Eukaryota</taxon>
        <taxon>Sar</taxon>
        <taxon>Stramenopiles</taxon>
        <taxon>Ochrophyta</taxon>
        <taxon>Bacillariophyta</taxon>
        <taxon>Coscinodiscophyceae</taxon>
        <taxon>Thalassiosirophycidae</taxon>
        <taxon>Thalassiosirales</taxon>
        <taxon>Thalassiosiraceae</taxon>
        <taxon>Thalassiosira</taxon>
    </lineage>
</organism>
<evidence type="ECO:0000313" key="3">
    <source>
        <dbReference type="EMBL" id="EJK47041.1"/>
    </source>
</evidence>
<feature type="region of interest" description="Disordered" evidence="1">
    <location>
        <begin position="210"/>
        <end position="238"/>
    </location>
</feature>
<dbReference type="PANTHER" id="PTHR30383:SF32">
    <property type="entry name" value="SGNH-HYDROLASE"/>
    <property type="match status" value="1"/>
</dbReference>
<evidence type="ECO:0000313" key="4">
    <source>
        <dbReference type="Proteomes" id="UP000266841"/>
    </source>
</evidence>
<gene>
    <name evidence="3" type="ORF">THAOC_34265</name>
</gene>
<feature type="domain" description="SGNH hydrolase-type esterase" evidence="2">
    <location>
        <begin position="252"/>
        <end position="476"/>
    </location>
</feature>
<dbReference type="Pfam" id="PF13472">
    <property type="entry name" value="Lipase_GDSL_2"/>
    <property type="match status" value="1"/>
</dbReference>
<dbReference type="InterPro" id="IPR013830">
    <property type="entry name" value="SGNH_hydro"/>
</dbReference>
<name>K0RD68_THAOC</name>
<evidence type="ECO:0000256" key="1">
    <source>
        <dbReference type="SAM" id="MobiDB-lite"/>
    </source>
</evidence>
<dbReference type="SUPFAM" id="SSF52266">
    <property type="entry name" value="SGNH hydrolase"/>
    <property type="match status" value="1"/>
</dbReference>
<keyword evidence="4" id="KW-1185">Reference proteome</keyword>
<accession>K0RD68</accession>
<dbReference type="Proteomes" id="UP000266841">
    <property type="component" value="Unassembled WGS sequence"/>
</dbReference>
<sequence>MGEYGDNDLDGLVPPSSALDIDSAETYTPPTAGPGRLLFYAATLQAFVIVYRTEVLLGGVLAVSLGVAFGSAYGHRHRKVNPFKAAHVHTDYSAITSKYDLTLGKIDHWCIRGDDNNCRCEDPLVPMSKRSSHKWEEQHKENIKVAQATLMKVLKTEGGSYEDYFFPDYDDMWLEGMDDDWVWGEGSRFYEDDLAFDPFAEDYLNEEGVMEDDGYADVRESPTGNGDEGRRQQRRRALDGTVEGDYELDVVFIGDSITEQRQGTRMGRPEEGYTGIKEVFDKTFTKEKGGDYNGIALGISGDTSPQVLWRLMNGEMPDGLDPKVWWIGIGINDLTIKGCSEEIVLLGILRVVEEIQNRHPDDVVVINSILPIQRNEEGLLEHVGKHHEDIALKKKEKDMADNEMSSKRLHIDLWPSIVAINEELSKFASKHHGVKFFDADSVFIEERTDEKGVMGKYLKMDLMRDPVHPNLQGHKRWNNAIKKKLASILSN</sequence>
<dbReference type="eggNOG" id="ENOG502SJRP">
    <property type="taxonomic scope" value="Eukaryota"/>
</dbReference>
<dbReference type="EMBL" id="AGNL01047406">
    <property type="protein sequence ID" value="EJK47041.1"/>
    <property type="molecule type" value="Genomic_DNA"/>
</dbReference>
<dbReference type="GO" id="GO:0004622">
    <property type="term" value="F:phosphatidylcholine lysophospholipase activity"/>
    <property type="evidence" value="ECO:0007669"/>
    <property type="project" value="TreeGrafter"/>
</dbReference>
<comment type="caution">
    <text evidence="3">The sequence shown here is derived from an EMBL/GenBank/DDBJ whole genome shotgun (WGS) entry which is preliminary data.</text>
</comment>
<dbReference type="InterPro" id="IPR051532">
    <property type="entry name" value="Ester_Hydrolysis_Enzymes"/>
</dbReference>
<dbReference type="OMA" id="PKVWWIG"/>
<dbReference type="PANTHER" id="PTHR30383">
    <property type="entry name" value="THIOESTERASE 1/PROTEASE 1/LYSOPHOSPHOLIPASE L1"/>
    <property type="match status" value="1"/>
</dbReference>
<dbReference type="Gene3D" id="3.40.50.1110">
    <property type="entry name" value="SGNH hydrolase"/>
    <property type="match status" value="1"/>
</dbReference>
<proteinExistence type="predicted"/>
<reference evidence="3 4" key="1">
    <citation type="journal article" date="2012" name="Genome Biol.">
        <title>Genome and low-iron response of an oceanic diatom adapted to chronic iron limitation.</title>
        <authorList>
            <person name="Lommer M."/>
            <person name="Specht M."/>
            <person name="Roy A.S."/>
            <person name="Kraemer L."/>
            <person name="Andreson R."/>
            <person name="Gutowska M.A."/>
            <person name="Wolf J."/>
            <person name="Bergner S.V."/>
            <person name="Schilhabel M.B."/>
            <person name="Klostermeier U.C."/>
            <person name="Beiko R.G."/>
            <person name="Rosenstiel P."/>
            <person name="Hippler M."/>
            <person name="Laroche J."/>
        </authorList>
    </citation>
    <scope>NUCLEOTIDE SEQUENCE [LARGE SCALE GENOMIC DNA]</scope>
    <source>
        <strain evidence="3 4">CCMP1005</strain>
    </source>
</reference>
<protein>
    <recommendedName>
        <fullName evidence="2">SGNH hydrolase-type esterase domain-containing protein</fullName>
    </recommendedName>
</protein>
<evidence type="ECO:0000259" key="2">
    <source>
        <dbReference type="Pfam" id="PF13472"/>
    </source>
</evidence>